<accession>A0AAV6Q634</accession>
<dbReference type="Proteomes" id="UP000693946">
    <property type="component" value="Linkage Group LG7"/>
</dbReference>
<dbReference type="InterPro" id="IPR003409">
    <property type="entry name" value="MORN"/>
</dbReference>
<keyword evidence="1" id="KW-0677">Repeat</keyword>
<dbReference type="EMBL" id="JAGKHQ010000019">
    <property type="protein sequence ID" value="KAG7482334.1"/>
    <property type="molecule type" value="Genomic_DNA"/>
</dbReference>
<evidence type="ECO:0008006" key="4">
    <source>
        <dbReference type="Google" id="ProtNLM"/>
    </source>
</evidence>
<dbReference type="PANTHER" id="PTHR43215">
    <property type="entry name" value="RADIAL SPOKE HEAD 1 HOMOLOG"/>
    <property type="match status" value="1"/>
</dbReference>
<name>A0AAV6Q634_SOLSE</name>
<dbReference type="SMART" id="SM00698">
    <property type="entry name" value="MORN"/>
    <property type="match status" value="6"/>
</dbReference>
<organism evidence="2 3">
    <name type="scientific">Solea senegalensis</name>
    <name type="common">Senegalese sole</name>
    <dbReference type="NCBI Taxonomy" id="28829"/>
    <lineage>
        <taxon>Eukaryota</taxon>
        <taxon>Metazoa</taxon>
        <taxon>Chordata</taxon>
        <taxon>Craniata</taxon>
        <taxon>Vertebrata</taxon>
        <taxon>Euteleostomi</taxon>
        <taxon>Actinopterygii</taxon>
        <taxon>Neopterygii</taxon>
        <taxon>Teleostei</taxon>
        <taxon>Neoteleostei</taxon>
        <taxon>Acanthomorphata</taxon>
        <taxon>Carangaria</taxon>
        <taxon>Pleuronectiformes</taxon>
        <taxon>Pleuronectoidei</taxon>
        <taxon>Soleidae</taxon>
        <taxon>Solea</taxon>
    </lineage>
</organism>
<reference evidence="2 3" key="1">
    <citation type="journal article" date="2021" name="Sci. Rep.">
        <title>Chromosome anchoring in Senegalese sole (Solea senegalensis) reveals sex-associated markers and genome rearrangements in flatfish.</title>
        <authorList>
            <person name="Guerrero-Cozar I."/>
            <person name="Gomez-Garrido J."/>
            <person name="Berbel C."/>
            <person name="Martinez-Blanch J.F."/>
            <person name="Alioto T."/>
            <person name="Claros M.G."/>
            <person name="Gagnaire P.A."/>
            <person name="Manchado M."/>
        </authorList>
    </citation>
    <scope>NUCLEOTIDE SEQUENCE [LARGE SCALE GENOMIC DNA]</scope>
    <source>
        <strain evidence="2">Sse05_10M</strain>
    </source>
</reference>
<proteinExistence type="predicted"/>
<dbReference type="PANTHER" id="PTHR43215:SF14">
    <property type="entry name" value="RADIAL SPOKE HEAD 1 HOMOLOG"/>
    <property type="match status" value="1"/>
</dbReference>
<dbReference type="Pfam" id="PF02493">
    <property type="entry name" value="MORN"/>
    <property type="match status" value="6"/>
</dbReference>
<protein>
    <recommendedName>
        <fullName evidence="4">MORN repeat-containing protein 3</fullName>
    </recommendedName>
</protein>
<dbReference type="AlphaFoldDB" id="A0AAV6Q634"/>
<evidence type="ECO:0000256" key="1">
    <source>
        <dbReference type="ARBA" id="ARBA00022737"/>
    </source>
</evidence>
<evidence type="ECO:0000313" key="3">
    <source>
        <dbReference type="Proteomes" id="UP000693946"/>
    </source>
</evidence>
<sequence length="221" mass="26125">MPLRKNNFLRCPSKVVERRSQRHGPRSTIYELNGDQYKGEWKNDMKHGMGQQVWKSGANYIGDWKYGKCDGYGTYTKGNQLYIGEWRNGKKHGHGKYAYSDLAYYHGEWRKGHRSGWGEMHYENGDVFMGEWLLDKRHGRGIIRYIGGDWYEGEWQYDEKHGKGKLYFAEKGKQYVGMWLRLARALSHDTQKIFHIHDRWTDVMTKKYFSGKASIIRAGPR</sequence>
<comment type="caution">
    <text evidence="2">The sequence shown here is derived from an EMBL/GenBank/DDBJ whole genome shotgun (WGS) entry which is preliminary data.</text>
</comment>
<evidence type="ECO:0000313" key="2">
    <source>
        <dbReference type="EMBL" id="KAG7482334.1"/>
    </source>
</evidence>
<gene>
    <name evidence="2" type="ORF">JOB18_018850</name>
</gene>
<keyword evidence="3" id="KW-1185">Reference proteome</keyword>